<sequence length="445" mass="46557">MSVVRIGTGAGFQGDRIAPAVDLAERGELDFLVFECLAERTIALAQQARLADPAAGFDPLLERRMRAVLPACARNGTRIVTNMGAANPRAAAERTRSVVRELGLSLTVAAVIGDDVLHLVGDCILAETGAPARALKDRLISANAYIGVAGIVEALDAGADIVICGRASDPALFLAPLVHRFGWAMDDWERLGRGTLVGHLLECSAQITGGYFADPGVKDVPNLAEVGFPLAEVSEDGTAVITKLPGTGGMVTRATCTEQLLYEIHDPVRYMQPDVVADFSKVELDEIGPDRVRVTGGSGQPASGQLKVSVGYRDGWRGEGQISYAGANCVARGRLAADLVHQRLAELGDRILEERAELIGLDAVAPAVARGAADPAEVRLRVAARCADAETAERVGEEVEGLYLCGPAGGGGVSRASREIIAVVSTLIPAASVSVRVELTEGVDA</sequence>
<evidence type="ECO:0000313" key="3">
    <source>
        <dbReference type="Proteomes" id="UP000607796"/>
    </source>
</evidence>
<dbReference type="RefSeq" id="WP_194133570.1">
    <property type="nucleotide sequence ID" value="NZ_JADFFK010000003.1"/>
</dbReference>
<feature type="domain" description="Acyclic terpene utilisation N-terminal" evidence="1">
    <location>
        <begin position="4"/>
        <end position="438"/>
    </location>
</feature>
<proteinExistence type="predicted"/>
<keyword evidence="3" id="KW-1185">Reference proteome</keyword>
<accession>A0ABR9WY82</accession>
<dbReference type="EMBL" id="JADFFK010000003">
    <property type="protein sequence ID" value="MBE9636234.1"/>
    <property type="molecule type" value="Genomic_DNA"/>
</dbReference>
<organism evidence="2 3">
    <name type="scientific">Salipiger mangrovisoli</name>
    <dbReference type="NCBI Taxonomy" id="2865933"/>
    <lineage>
        <taxon>Bacteria</taxon>
        <taxon>Pseudomonadati</taxon>
        <taxon>Pseudomonadota</taxon>
        <taxon>Alphaproteobacteria</taxon>
        <taxon>Rhodobacterales</taxon>
        <taxon>Roseobacteraceae</taxon>
        <taxon>Salipiger</taxon>
    </lineage>
</organism>
<gene>
    <name evidence="2" type="ORF">IQ782_05215</name>
</gene>
<dbReference type="PANTHER" id="PTHR47472:SF1">
    <property type="entry name" value="DUF1446-DOMAIN-CONTAINING PROTEIN"/>
    <property type="match status" value="1"/>
</dbReference>
<evidence type="ECO:0000313" key="2">
    <source>
        <dbReference type="EMBL" id="MBE9636234.1"/>
    </source>
</evidence>
<protein>
    <submittedName>
        <fullName evidence="2">DUF1446 domain-containing protein</fullName>
    </submittedName>
</protein>
<evidence type="ECO:0000259" key="1">
    <source>
        <dbReference type="Pfam" id="PF07287"/>
    </source>
</evidence>
<name>A0ABR9WY82_9RHOB</name>
<dbReference type="Proteomes" id="UP000607796">
    <property type="component" value="Unassembled WGS sequence"/>
</dbReference>
<dbReference type="Pfam" id="PF07287">
    <property type="entry name" value="AtuA"/>
    <property type="match status" value="1"/>
</dbReference>
<comment type="caution">
    <text evidence="2">The sequence shown here is derived from an EMBL/GenBank/DDBJ whole genome shotgun (WGS) entry which is preliminary data.</text>
</comment>
<reference evidence="2 3" key="1">
    <citation type="journal article" date="2021" name="Int. J. Syst. Evol. Microbiol.">
        <title>Salipiger mangrovisoli sp. nov., isolated from mangrove soil and the proposal for the reclassification of Paraphaeobacter pallidus as Salipiger pallidus comb. nov.</title>
        <authorList>
            <person name="Du J."/>
            <person name="Liu Y."/>
            <person name="Pei T."/>
            <person name="Deng M.R."/>
            <person name="Zhu H."/>
        </authorList>
    </citation>
    <scope>NUCLEOTIDE SEQUENCE [LARGE SCALE GENOMIC DNA]</scope>
    <source>
        <strain evidence="2 3">6D45A</strain>
    </source>
</reference>
<dbReference type="InterPro" id="IPR010839">
    <property type="entry name" value="AtuA_N"/>
</dbReference>
<dbReference type="PANTHER" id="PTHR47472">
    <property type="entry name" value="PROPIONYL-COA CARBOXYLASE"/>
    <property type="match status" value="1"/>
</dbReference>